<evidence type="ECO:0000313" key="4">
    <source>
        <dbReference type="Proteomes" id="UP000235392"/>
    </source>
</evidence>
<proteinExistence type="predicted"/>
<gene>
    <name evidence="3" type="ORF">PCASD_18404</name>
    <name evidence="2" type="ORF">PCASD_23529</name>
</gene>
<dbReference type="EMBL" id="PGCI01000331">
    <property type="protein sequence ID" value="PLW29438.1"/>
    <property type="molecule type" value="Genomic_DNA"/>
</dbReference>
<reference evidence="3 4" key="1">
    <citation type="submission" date="2017-11" db="EMBL/GenBank/DDBJ databases">
        <title>De novo assembly and phasing of dikaryotic genomes from two isolates of Puccinia coronata f. sp. avenae, the causal agent of oat crown rust.</title>
        <authorList>
            <person name="Miller M.E."/>
            <person name="Zhang Y."/>
            <person name="Omidvar V."/>
            <person name="Sperschneider J."/>
            <person name="Schwessinger B."/>
            <person name="Raley C."/>
            <person name="Palmer J.M."/>
            <person name="Garnica D."/>
            <person name="Upadhyaya N."/>
            <person name="Rathjen J."/>
            <person name="Taylor J.M."/>
            <person name="Park R.F."/>
            <person name="Dodds P.N."/>
            <person name="Hirsch C.D."/>
            <person name="Kianian S.F."/>
            <person name="Figueroa M."/>
        </authorList>
    </citation>
    <scope>NUCLEOTIDE SEQUENCE [LARGE SCALE GENOMIC DNA]</scope>
    <source>
        <strain evidence="3">12SD80</strain>
    </source>
</reference>
<evidence type="ECO:0000313" key="3">
    <source>
        <dbReference type="EMBL" id="PLW29438.1"/>
    </source>
</evidence>
<dbReference type="Proteomes" id="UP000235392">
    <property type="component" value="Unassembled WGS sequence"/>
</dbReference>
<dbReference type="EMBL" id="PGCI01001175">
    <property type="protein sequence ID" value="PLW06899.1"/>
    <property type="molecule type" value="Genomic_DNA"/>
</dbReference>
<dbReference type="AlphaFoldDB" id="A0A2N5TVG9"/>
<evidence type="ECO:0000256" key="1">
    <source>
        <dbReference type="SAM" id="MobiDB-lite"/>
    </source>
</evidence>
<protein>
    <submittedName>
        <fullName evidence="3">Uncharacterized protein</fullName>
    </submittedName>
</protein>
<organism evidence="3 4">
    <name type="scientific">Puccinia coronata f. sp. avenae</name>
    <dbReference type="NCBI Taxonomy" id="200324"/>
    <lineage>
        <taxon>Eukaryota</taxon>
        <taxon>Fungi</taxon>
        <taxon>Dikarya</taxon>
        <taxon>Basidiomycota</taxon>
        <taxon>Pucciniomycotina</taxon>
        <taxon>Pucciniomycetes</taxon>
        <taxon>Pucciniales</taxon>
        <taxon>Pucciniaceae</taxon>
        <taxon>Puccinia</taxon>
    </lineage>
</organism>
<comment type="caution">
    <text evidence="3">The sequence shown here is derived from an EMBL/GenBank/DDBJ whole genome shotgun (WGS) entry which is preliminary data.</text>
</comment>
<feature type="region of interest" description="Disordered" evidence="1">
    <location>
        <begin position="77"/>
        <end position="129"/>
    </location>
</feature>
<accession>A0A2N5TVG9</accession>
<evidence type="ECO:0000313" key="2">
    <source>
        <dbReference type="EMBL" id="PLW06899.1"/>
    </source>
</evidence>
<sequence length="378" mass="41498">MRVGNWMMQACTLASSGAFQAVLGMGDGFTGGRELGGSSGIGGSRIPTDPIPYRATSEGETGSHDLILDLTLGNSGSSVKRKSQHIEPQDDSAGVAGSTNNARRIKTGSKQVGLDSPSDTSIRQRTHRQIEPHDDSAVAAGTIGGISRRVIKIEPVDERSDVLASIQDCLHQKMADLASWKTELSNSPQDELYKEEVEWVISHVKGLFAEKISQLRSTSVQAEELSKSILERWGRIFLVSVFNSKLADITVEGAHGGSRVSRAQRWCETIMDLLLDLQKYQILQDADLSRSLNQRSRGKIIWQYLNARIYPAPDAMFLNFDSQLSLKEDASMKKYSTIIQLLTEDAWKNIELSNIIYNAGGFLKGNPGHTTASIDQFL</sequence>
<name>A0A2N5TVG9_9BASI</name>